<dbReference type="EMBL" id="JAIPUX010005290">
    <property type="protein sequence ID" value="KAH0617122.1"/>
    <property type="molecule type" value="Genomic_DNA"/>
</dbReference>
<dbReference type="Pfam" id="PF03137">
    <property type="entry name" value="OATP"/>
    <property type="match status" value="1"/>
</dbReference>
<dbReference type="InterPro" id="IPR004156">
    <property type="entry name" value="OATP"/>
</dbReference>
<evidence type="ECO:0000256" key="1">
    <source>
        <dbReference type="ARBA" id="ARBA00004141"/>
    </source>
</evidence>
<dbReference type="PANTHER" id="PTHR11388:SF83">
    <property type="entry name" value="SOLUTE CARRIER ORGANIC ANION TRANSPORTER FAMILY MEMBER"/>
    <property type="match status" value="1"/>
</dbReference>
<dbReference type="SUPFAM" id="SSF103473">
    <property type="entry name" value="MFS general substrate transporter"/>
    <property type="match status" value="1"/>
</dbReference>
<keyword evidence="3" id="KW-0812">Transmembrane</keyword>
<dbReference type="Gene3D" id="1.20.1250.20">
    <property type="entry name" value="MFS general substrate transporter like domains"/>
    <property type="match status" value="1"/>
</dbReference>
<evidence type="ECO:0000256" key="3">
    <source>
        <dbReference type="SAM" id="Phobius"/>
    </source>
</evidence>
<feature type="transmembrane region" description="Helical" evidence="3">
    <location>
        <begin position="173"/>
        <end position="195"/>
    </location>
</feature>
<feature type="transmembrane region" description="Helical" evidence="3">
    <location>
        <begin position="131"/>
        <end position="152"/>
    </location>
</feature>
<feature type="transmembrane region" description="Helical" evidence="3">
    <location>
        <begin position="12"/>
        <end position="30"/>
    </location>
</feature>
<feature type="transmembrane region" description="Helical" evidence="3">
    <location>
        <begin position="51"/>
        <end position="73"/>
    </location>
</feature>
<feature type="non-terminal residue" evidence="4">
    <location>
        <position position="1"/>
    </location>
</feature>
<evidence type="ECO:0008006" key="6">
    <source>
        <dbReference type="Google" id="ProtNLM"/>
    </source>
</evidence>
<proteinExistence type="predicted"/>
<comment type="caution">
    <text evidence="4">The sequence shown here is derived from an EMBL/GenBank/DDBJ whole genome shotgun (WGS) entry which is preliminary data.</text>
</comment>
<evidence type="ECO:0000313" key="5">
    <source>
        <dbReference type="Proteomes" id="UP000826234"/>
    </source>
</evidence>
<keyword evidence="3" id="KW-1133">Transmembrane helix</keyword>
<name>A0ABQ7SIH1_PHRPL</name>
<evidence type="ECO:0000313" key="4">
    <source>
        <dbReference type="EMBL" id="KAH0617122.1"/>
    </source>
</evidence>
<sequence length="463" mass="50914">ASFTGTVRSCGMFGPMFGFLLGSFCANLWVDIGMVNPDTLTINSKDMRWVGAWWVGLLIGGGVSFVASLPFWFLPYSLPKEGEQIIKKSSEVFTITKEGHGKTEPPNQTQSRPKVKLSEAAKEFFPALKKLLGNSIFLVFLLLNILQFNSLVGMITYEPKFMEQQFNISISRAIFYIGVILIPITTVGMFLGGFIIKKLKLDATMMAKFACITFLSAYLLNLLYFASNCQVLQVAGLTVNYSGVKETSFAQVKSLSACNADCSCEDNHWDPVFHNCSCVGESGPGEFSAVLGQCPRDSCTKNLPYFLLLLSVISFLLALGGTPLYMLIFRTVSPELKSFAVGIETLCGRIFGGLPAPIYYGALIDLTCLKWSVKTCGGSGSCRMYDTQAFRNVYLGLSAALRLGCCVLYIILCILIMKRFRHDNKEGNTSRMPEVLTVKLPANGSKKEDDSFGKISVYGDTRL</sequence>
<keyword evidence="3" id="KW-0472">Membrane</keyword>
<feature type="transmembrane region" description="Helical" evidence="3">
    <location>
        <begin position="393"/>
        <end position="417"/>
    </location>
</feature>
<organism evidence="4 5">
    <name type="scientific">Phrynosoma platyrhinos</name>
    <name type="common">Desert horned lizard</name>
    <dbReference type="NCBI Taxonomy" id="52577"/>
    <lineage>
        <taxon>Eukaryota</taxon>
        <taxon>Metazoa</taxon>
        <taxon>Chordata</taxon>
        <taxon>Craniata</taxon>
        <taxon>Vertebrata</taxon>
        <taxon>Euteleostomi</taxon>
        <taxon>Lepidosauria</taxon>
        <taxon>Squamata</taxon>
        <taxon>Bifurcata</taxon>
        <taxon>Unidentata</taxon>
        <taxon>Episquamata</taxon>
        <taxon>Toxicofera</taxon>
        <taxon>Iguania</taxon>
        <taxon>Phrynosomatidae</taxon>
        <taxon>Phrynosomatinae</taxon>
        <taxon>Phrynosoma</taxon>
    </lineage>
</organism>
<keyword evidence="5" id="KW-1185">Reference proteome</keyword>
<keyword evidence="2" id="KW-1015">Disulfide bond</keyword>
<dbReference type="Proteomes" id="UP000826234">
    <property type="component" value="Unassembled WGS sequence"/>
</dbReference>
<dbReference type="InterPro" id="IPR036259">
    <property type="entry name" value="MFS_trans_sf"/>
</dbReference>
<evidence type="ECO:0000256" key="2">
    <source>
        <dbReference type="ARBA" id="ARBA00023157"/>
    </source>
</evidence>
<reference evidence="4 5" key="1">
    <citation type="journal article" date="2022" name="Gigascience">
        <title>A chromosome-level genome assembly and annotation of the desert horned lizard, Phrynosoma platyrhinos, provides insight into chromosomal rearrangements among reptiles.</title>
        <authorList>
            <person name="Koochekian N."/>
            <person name="Ascanio A."/>
            <person name="Farleigh K."/>
            <person name="Card D.C."/>
            <person name="Schield D.R."/>
            <person name="Castoe T.A."/>
            <person name="Jezkova T."/>
        </authorList>
    </citation>
    <scope>NUCLEOTIDE SEQUENCE [LARGE SCALE GENOMIC DNA]</scope>
    <source>
        <strain evidence="4">NK-2021</strain>
    </source>
</reference>
<feature type="transmembrane region" description="Helical" evidence="3">
    <location>
        <begin position="305"/>
        <end position="328"/>
    </location>
</feature>
<feature type="transmembrane region" description="Helical" evidence="3">
    <location>
        <begin position="207"/>
        <end position="226"/>
    </location>
</feature>
<protein>
    <recommendedName>
        <fullName evidence="6">Solute carrier organic anion transporter family member</fullName>
    </recommendedName>
</protein>
<gene>
    <name evidence="4" type="ORF">JD844_028800</name>
</gene>
<dbReference type="PANTHER" id="PTHR11388">
    <property type="entry name" value="ORGANIC ANION TRANSPORTER"/>
    <property type="match status" value="1"/>
</dbReference>
<comment type="subcellular location">
    <subcellularLocation>
        <location evidence="1">Membrane</location>
        <topology evidence="1">Multi-pass membrane protein</topology>
    </subcellularLocation>
</comment>
<accession>A0ABQ7SIH1</accession>